<dbReference type="EMBL" id="OU895878">
    <property type="protein sequence ID" value="CAG9801958.1"/>
    <property type="molecule type" value="Genomic_DNA"/>
</dbReference>
<feature type="transmembrane region" description="Helical" evidence="5">
    <location>
        <begin position="59"/>
        <end position="79"/>
    </location>
</feature>
<dbReference type="GO" id="GO:0016020">
    <property type="term" value="C:membrane"/>
    <property type="evidence" value="ECO:0007669"/>
    <property type="project" value="UniProtKB-SubCell"/>
</dbReference>
<evidence type="ECO:0000313" key="7">
    <source>
        <dbReference type="EMBL" id="CAG9801958.1"/>
    </source>
</evidence>
<name>A0A9N9RRL1_9DIPT</name>
<evidence type="ECO:0000256" key="4">
    <source>
        <dbReference type="ARBA" id="ARBA00023136"/>
    </source>
</evidence>
<reference evidence="7" key="2">
    <citation type="submission" date="2022-10" db="EMBL/GenBank/DDBJ databases">
        <authorList>
            <consortium name="ENA_rothamsted_submissions"/>
            <consortium name="culmorum"/>
            <person name="King R."/>
        </authorList>
    </citation>
    <scope>NUCLEOTIDE SEQUENCE</scope>
</reference>
<accession>A0A9N9RRL1</accession>
<dbReference type="PANTHER" id="PTHR11863">
    <property type="entry name" value="STEROL DESATURASE"/>
    <property type="match status" value="1"/>
</dbReference>
<evidence type="ECO:0000256" key="2">
    <source>
        <dbReference type="ARBA" id="ARBA00022692"/>
    </source>
</evidence>
<comment type="subcellular location">
    <subcellularLocation>
        <location evidence="1">Membrane</location>
    </subcellularLocation>
</comment>
<dbReference type="GO" id="GO:0005506">
    <property type="term" value="F:iron ion binding"/>
    <property type="evidence" value="ECO:0007669"/>
    <property type="project" value="InterPro"/>
</dbReference>
<dbReference type="Proteomes" id="UP001153620">
    <property type="component" value="Chromosome 2"/>
</dbReference>
<protein>
    <recommendedName>
        <fullName evidence="6">Fatty acid hydroxylase domain-containing protein</fullName>
    </recommendedName>
</protein>
<sequence length="307" mass="36403">MQNLKPILAYVNPVYCYYVIFYYVSIFLAPVLGIESVWQVCWNTIRECLGDDIDVYTVWFMNIYTIAIYWIFGLAIIAMEKFEIPKNFKSYQIRTKPSEIEQGDNYYKVTRDVLRNQLLAFAVSVLINKFDKNSLGLKITPEVPSFYITMRDLMICLLLQETLFYYCHRTLHHRKFYWLHKKHHEFTSPASITAEYCGVTEHFVCNLFPVVIGLKIFGSHYTTALLFWTSIIITTLIDHSGYNLLHFHSPEVHMHHHTKLVNYFLFECHLMLVYIIYRFNVNYASKFLSQLNGTYYEESVKKEKVDS</sequence>
<organism evidence="7 8">
    <name type="scientific">Chironomus riparius</name>
    <dbReference type="NCBI Taxonomy" id="315576"/>
    <lineage>
        <taxon>Eukaryota</taxon>
        <taxon>Metazoa</taxon>
        <taxon>Ecdysozoa</taxon>
        <taxon>Arthropoda</taxon>
        <taxon>Hexapoda</taxon>
        <taxon>Insecta</taxon>
        <taxon>Pterygota</taxon>
        <taxon>Neoptera</taxon>
        <taxon>Endopterygota</taxon>
        <taxon>Diptera</taxon>
        <taxon>Nematocera</taxon>
        <taxon>Chironomoidea</taxon>
        <taxon>Chironomidae</taxon>
        <taxon>Chironominae</taxon>
        <taxon>Chironomus</taxon>
    </lineage>
</organism>
<keyword evidence="4 5" id="KW-0472">Membrane</keyword>
<feature type="transmembrane region" description="Helical" evidence="5">
    <location>
        <begin position="260"/>
        <end position="277"/>
    </location>
</feature>
<keyword evidence="3 5" id="KW-1133">Transmembrane helix</keyword>
<keyword evidence="8" id="KW-1185">Reference proteome</keyword>
<evidence type="ECO:0000259" key="6">
    <source>
        <dbReference type="Pfam" id="PF04116"/>
    </source>
</evidence>
<proteinExistence type="predicted"/>
<reference evidence="7" key="1">
    <citation type="submission" date="2022-01" db="EMBL/GenBank/DDBJ databases">
        <authorList>
            <person name="King R."/>
        </authorList>
    </citation>
    <scope>NUCLEOTIDE SEQUENCE</scope>
</reference>
<keyword evidence="2 5" id="KW-0812">Transmembrane</keyword>
<dbReference type="AlphaFoldDB" id="A0A9N9RRL1"/>
<dbReference type="Pfam" id="PF04116">
    <property type="entry name" value="FA_hydroxylase"/>
    <property type="match status" value="1"/>
</dbReference>
<dbReference type="GO" id="GO:0016491">
    <property type="term" value="F:oxidoreductase activity"/>
    <property type="evidence" value="ECO:0007669"/>
    <property type="project" value="InterPro"/>
</dbReference>
<gene>
    <name evidence="7" type="ORF">CHIRRI_LOCUS4876</name>
</gene>
<dbReference type="InterPro" id="IPR006694">
    <property type="entry name" value="Fatty_acid_hydroxylase"/>
</dbReference>
<evidence type="ECO:0000256" key="3">
    <source>
        <dbReference type="ARBA" id="ARBA00022989"/>
    </source>
</evidence>
<feature type="transmembrane region" description="Helical" evidence="5">
    <location>
        <begin position="221"/>
        <end position="240"/>
    </location>
</feature>
<dbReference type="GO" id="GO:0008610">
    <property type="term" value="P:lipid biosynthetic process"/>
    <property type="evidence" value="ECO:0007669"/>
    <property type="project" value="InterPro"/>
</dbReference>
<dbReference type="OrthoDB" id="408954at2759"/>
<feature type="domain" description="Fatty acid hydroxylase" evidence="6">
    <location>
        <begin position="154"/>
        <end position="263"/>
    </location>
</feature>
<evidence type="ECO:0000256" key="5">
    <source>
        <dbReference type="SAM" id="Phobius"/>
    </source>
</evidence>
<feature type="transmembrane region" description="Helical" evidence="5">
    <location>
        <begin position="7"/>
        <end position="29"/>
    </location>
</feature>
<evidence type="ECO:0000313" key="8">
    <source>
        <dbReference type="Proteomes" id="UP001153620"/>
    </source>
</evidence>
<dbReference type="InterPro" id="IPR050307">
    <property type="entry name" value="Sterol_Desaturase_Related"/>
</dbReference>
<evidence type="ECO:0000256" key="1">
    <source>
        <dbReference type="ARBA" id="ARBA00004370"/>
    </source>
</evidence>